<feature type="transmembrane region" description="Helical" evidence="7">
    <location>
        <begin position="635"/>
        <end position="654"/>
    </location>
</feature>
<feature type="transmembrane region" description="Helical" evidence="7">
    <location>
        <begin position="660"/>
        <end position="680"/>
    </location>
</feature>
<dbReference type="Gene3D" id="1.20.1640.10">
    <property type="entry name" value="Multidrug efflux transporter AcrB transmembrane domain"/>
    <property type="match status" value="1"/>
</dbReference>
<feature type="domain" description="Membrane transport protein MMPL" evidence="8">
    <location>
        <begin position="252"/>
        <end position="403"/>
    </location>
</feature>
<feature type="transmembrane region" description="Helical" evidence="7">
    <location>
        <begin position="358"/>
        <end position="377"/>
    </location>
</feature>
<dbReference type="PANTHER" id="PTHR33406">
    <property type="entry name" value="MEMBRANE PROTEIN MJ1562-RELATED"/>
    <property type="match status" value="1"/>
</dbReference>
<organism evidence="9 10">
    <name type="scientific">Succinivibrio dextrinosolvens</name>
    <dbReference type="NCBI Taxonomy" id="83771"/>
    <lineage>
        <taxon>Bacteria</taxon>
        <taxon>Pseudomonadati</taxon>
        <taxon>Pseudomonadota</taxon>
        <taxon>Gammaproteobacteria</taxon>
        <taxon>Aeromonadales</taxon>
        <taxon>Succinivibrionaceae</taxon>
        <taxon>Succinivibrio</taxon>
    </lineage>
</organism>
<dbReference type="AlphaFoldDB" id="A0A662ZAQ9"/>
<feature type="transmembrane region" description="Helical" evidence="7">
    <location>
        <begin position="432"/>
        <end position="451"/>
    </location>
</feature>
<protein>
    <submittedName>
        <fullName evidence="9">Predicted exporter</fullName>
    </submittedName>
</protein>
<evidence type="ECO:0000259" key="8">
    <source>
        <dbReference type="Pfam" id="PF03176"/>
    </source>
</evidence>
<dbReference type="PANTHER" id="PTHR33406:SF13">
    <property type="entry name" value="MEMBRANE PROTEIN YDFJ"/>
    <property type="match status" value="1"/>
</dbReference>
<proteinExistence type="predicted"/>
<feature type="transmembrane region" description="Helical" evidence="7">
    <location>
        <begin position="289"/>
        <end position="309"/>
    </location>
</feature>
<gene>
    <name evidence="9" type="ORF">SAMN04487865_10436</name>
</gene>
<dbReference type="InterPro" id="IPR004869">
    <property type="entry name" value="MMPL_dom"/>
</dbReference>
<evidence type="ECO:0000313" key="10">
    <source>
        <dbReference type="Proteomes" id="UP000243374"/>
    </source>
</evidence>
<dbReference type="Pfam" id="PF03176">
    <property type="entry name" value="MMPL"/>
    <property type="match status" value="1"/>
</dbReference>
<comment type="subcellular location">
    <subcellularLocation>
        <location evidence="1">Cell membrane</location>
        <topology evidence="1">Multi-pass membrane protein</topology>
    </subcellularLocation>
</comment>
<feature type="transmembrane region" description="Helical" evidence="7">
    <location>
        <begin position="687"/>
        <end position="705"/>
    </location>
</feature>
<feature type="compositionally biased region" description="Basic and acidic residues" evidence="6">
    <location>
        <begin position="61"/>
        <end position="71"/>
    </location>
</feature>
<keyword evidence="3 7" id="KW-0812">Transmembrane</keyword>
<evidence type="ECO:0000313" key="9">
    <source>
        <dbReference type="EMBL" id="SFK24743.1"/>
    </source>
</evidence>
<evidence type="ECO:0000256" key="2">
    <source>
        <dbReference type="ARBA" id="ARBA00022475"/>
    </source>
</evidence>
<feature type="transmembrane region" description="Helical" evidence="7">
    <location>
        <begin position="744"/>
        <end position="763"/>
    </location>
</feature>
<evidence type="ECO:0000256" key="7">
    <source>
        <dbReference type="SAM" id="Phobius"/>
    </source>
</evidence>
<name>A0A662ZAQ9_9GAMM</name>
<dbReference type="Proteomes" id="UP000243374">
    <property type="component" value="Unassembled WGS sequence"/>
</dbReference>
<dbReference type="SUPFAM" id="SSF82866">
    <property type="entry name" value="Multidrug efflux transporter AcrB transmembrane domain"/>
    <property type="match status" value="2"/>
</dbReference>
<feature type="transmembrane region" description="Helical" evidence="7">
    <location>
        <begin position="264"/>
        <end position="283"/>
    </location>
</feature>
<feature type="region of interest" description="Disordered" evidence="6">
    <location>
        <begin position="50"/>
        <end position="86"/>
    </location>
</feature>
<feature type="transmembrane region" description="Helical" evidence="7">
    <location>
        <begin position="717"/>
        <end position="737"/>
    </location>
</feature>
<dbReference type="GO" id="GO:0005886">
    <property type="term" value="C:plasma membrane"/>
    <property type="evidence" value="ECO:0007669"/>
    <property type="project" value="UniProtKB-SubCell"/>
</dbReference>
<dbReference type="InterPro" id="IPR050545">
    <property type="entry name" value="Mycobact_MmpL"/>
</dbReference>
<evidence type="ECO:0000256" key="6">
    <source>
        <dbReference type="SAM" id="MobiDB-lite"/>
    </source>
</evidence>
<dbReference type="EMBL" id="FOSF01000043">
    <property type="protein sequence ID" value="SFK24743.1"/>
    <property type="molecule type" value="Genomic_DNA"/>
</dbReference>
<evidence type="ECO:0000256" key="3">
    <source>
        <dbReference type="ARBA" id="ARBA00022692"/>
    </source>
</evidence>
<feature type="transmembrane region" description="Helical" evidence="7">
    <location>
        <begin position="316"/>
        <end position="338"/>
    </location>
</feature>
<sequence length="773" mass="86100">MTIETSVLSLLPQSTDNKGQREIEAEFIQRLNSQVIFALGGSGIGGAGGADTASVPQSYKASDKTSDEASLKKQPIFSEKSNPSDNTRLHEAADRFIEELNRIPSLKNITAKISEEDKLQSAAFVYKYKTAFLSADLKKELEADNYSLKLLSKLYSGFSGVSSAEIQNDLLLVGRALAVDFSKDNSLKIENGHLVAYDDKGDEWILVFAVLNADSLSTEVASQFTTQTDNLIDRIEKEYPDISIIKKGAVFYSDYAASTSQREITILGSVTTVGIFCLIFFVYRSFVPVFLTIGSIFCGIISALFFTTLIYDEINLIIIGMCLSVIGIVCDYTIYFTTLRIGAPESAADTIRKLTKPLSFAVITDLCAYLIILLSPVKAVSQMAFFCMCTISFASLFVIIVEPFFLEHLKRTKLPFESFFKGYLTFIRQPKLRISIISVLCFISLFALLNLKTNDDPMSFQSMPKTLKTQEMSINRLINTSENLKYLLLSAKDDETLLENNEKIRELLAIAQHDGKLKRFLSVKINSEKSQLETCRFLNDRKDKIENELKTRGLEIKAEDYRCETLSAEDYFASRAGELYRNLYYRGDDYSSLMVVLEDVSDEKAIQDLAALVDGCTYVDHRGKLTAIFKMYREIFFRVILGFMLCILVVSTIRAGFIKALAGTFFSALSIGTALFVLLLSGFELNLFSELGLIVLLGIGINYNIFMSNSKLEVTSIIAIFTALATTLMTIGILIFSSVDAIKCFAICLVTGIICAFILSAYMPKNKITNDEV</sequence>
<evidence type="ECO:0000256" key="5">
    <source>
        <dbReference type="ARBA" id="ARBA00023136"/>
    </source>
</evidence>
<keyword evidence="5 7" id="KW-0472">Membrane</keyword>
<keyword evidence="10" id="KW-1185">Reference proteome</keyword>
<evidence type="ECO:0000256" key="4">
    <source>
        <dbReference type="ARBA" id="ARBA00022989"/>
    </source>
</evidence>
<evidence type="ECO:0000256" key="1">
    <source>
        <dbReference type="ARBA" id="ARBA00004651"/>
    </source>
</evidence>
<keyword evidence="4 7" id="KW-1133">Transmembrane helix</keyword>
<keyword evidence="2" id="KW-1003">Cell membrane</keyword>
<accession>A0A662ZAQ9</accession>
<feature type="transmembrane region" description="Helical" evidence="7">
    <location>
        <begin position="384"/>
        <end position="406"/>
    </location>
</feature>
<reference evidence="9 10" key="1">
    <citation type="submission" date="2016-10" db="EMBL/GenBank/DDBJ databases">
        <authorList>
            <person name="Varghese N."/>
            <person name="Submissions S."/>
        </authorList>
    </citation>
    <scope>NUCLEOTIDE SEQUENCE [LARGE SCALE GENOMIC DNA]</scope>
    <source>
        <strain evidence="9 10">22B</strain>
    </source>
</reference>